<accession>G2PIQ4</accession>
<keyword evidence="2 5" id="KW-0812">Transmembrane</keyword>
<feature type="transmembrane region" description="Helical" evidence="5">
    <location>
        <begin position="27"/>
        <end position="48"/>
    </location>
</feature>
<dbReference type="PANTHER" id="PTHR11814">
    <property type="entry name" value="SULFATE TRANSPORTER"/>
    <property type="match status" value="1"/>
</dbReference>
<dbReference type="Pfam" id="PF00916">
    <property type="entry name" value="Sulfate_transp"/>
    <property type="match status" value="1"/>
</dbReference>
<evidence type="ECO:0000256" key="3">
    <source>
        <dbReference type="ARBA" id="ARBA00022989"/>
    </source>
</evidence>
<dbReference type="eggNOG" id="COG0659">
    <property type="taxonomic scope" value="Bacteria"/>
</dbReference>
<evidence type="ECO:0000313" key="8">
    <source>
        <dbReference type="Proteomes" id="UP000008908"/>
    </source>
</evidence>
<feature type="domain" description="STAS" evidence="6">
    <location>
        <begin position="448"/>
        <end position="550"/>
    </location>
</feature>
<keyword evidence="8" id="KW-1185">Reference proteome</keyword>
<dbReference type="RefSeq" id="WP_014034080.1">
    <property type="nucleotide sequence ID" value="NC_015945.1"/>
</dbReference>
<feature type="transmembrane region" description="Helical" evidence="5">
    <location>
        <begin position="124"/>
        <end position="144"/>
    </location>
</feature>
<organism evidence="7 8">
    <name type="scientific">Allomuricauda ruestringensis (strain DSM 13258 / CIP 107369 / LMG 19739 / B1)</name>
    <name type="common">Muricauda ruestringensis</name>
    <dbReference type="NCBI Taxonomy" id="886377"/>
    <lineage>
        <taxon>Bacteria</taxon>
        <taxon>Pseudomonadati</taxon>
        <taxon>Bacteroidota</taxon>
        <taxon>Flavobacteriia</taxon>
        <taxon>Flavobacteriales</taxon>
        <taxon>Flavobacteriaceae</taxon>
        <taxon>Flagellimonas</taxon>
    </lineage>
</organism>
<evidence type="ECO:0000256" key="5">
    <source>
        <dbReference type="SAM" id="Phobius"/>
    </source>
</evidence>
<evidence type="ECO:0000313" key="7">
    <source>
        <dbReference type="EMBL" id="AEM71799.1"/>
    </source>
</evidence>
<dbReference type="GO" id="GO:0055085">
    <property type="term" value="P:transmembrane transport"/>
    <property type="evidence" value="ECO:0007669"/>
    <property type="project" value="InterPro"/>
</dbReference>
<evidence type="ECO:0000259" key="6">
    <source>
        <dbReference type="PROSITE" id="PS50801"/>
    </source>
</evidence>
<feature type="transmembrane region" description="Helical" evidence="5">
    <location>
        <begin position="327"/>
        <end position="360"/>
    </location>
</feature>
<evidence type="ECO:0000256" key="1">
    <source>
        <dbReference type="ARBA" id="ARBA00004141"/>
    </source>
</evidence>
<dbReference type="AlphaFoldDB" id="G2PIQ4"/>
<protein>
    <submittedName>
        <fullName evidence="7">Sulfate transporter</fullName>
    </submittedName>
</protein>
<reference evidence="8" key="1">
    <citation type="submission" date="2011-08" db="EMBL/GenBank/DDBJ databases">
        <title>The complete genome of Muricauda ruestringensis DSM 13258.</title>
        <authorList>
            <person name="Lucas S."/>
            <person name="Han J."/>
            <person name="Lapidus A."/>
            <person name="Bruce D."/>
            <person name="Goodwin L."/>
            <person name="Pitluck S."/>
            <person name="Peters L."/>
            <person name="Kyrpides N."/>
            <person name="Mavromatis K."/>
            <person name="Ivanova N."/>
            <person name="Ovchinnikova G."/>
            <person name="Teshima H."/>
            <person name="Detter J.C."/>
            <person name="Tapia R."/>
            <person name="Han C."/>
            <person name="Land M."/>
            <person name="Hauser L."/>
            <person name="Markowitz V."/>
            <person name="Cheng J.-F."/>
            <person name="Hugenholtz P."/>
            <person name="Woyke T."/>
            <person name="Wu D."/>
            <person name="Spring S."/>
            <person name="Schroeder M."/>
            <person name="Brambilla E."/>
            <person name="Klenk H.-P."/>
            <person name="Eisen J.A."/>
        </authorList>
    </citation>
    <scope>NUCLEOTIDE SEQUENCE [LARGE SCALE GENOMIC DNA]</scope>
    <source>
        <strain evidence="8">DSM 13258 / LMG 19739 / B1</strain>
    </source>
</reference>
<feature type="transmembrane region" description="Helical" evidence="5">
    <location>
        <begin position="200"/>
        <end position="217"/>
    </location>
</feature>
<keyword evidence="4 5" id="KW-0472">Membrane</keyword>
<feature type="transmembrane region" description="Helical" evidence="5">
    <location>
        <begin position="380"/>
        <end position="405"/>
    </location>
</feature>
<dbReference type="Gene3D" id="3.30.750.24">
    <property type="entry name" value="STAS domain"/>
    <property type="match status" value="1"/>
</dbReference>
<dbReference type="InterPro" id="IPR001902">
    <property type="entry name" value="SLC26A/SulP_fam"/>
</dbReference>
<feature type="transmembrane region" description="Helical" evidence="5">
    <location>
        <begin position="82"/>
        <end position="112"/>
    </location>
</feature>
<dbReference type="STRING" id="886377.Murru_2773"/>
<dbReference type="EMBL" id="CP002999">
    <property type="protein sequence ID" value="AEM71799.1"/>
    <property type="molecule type" value="Genomic_DNA"/>
</dbReference>
<dbReference type="KEGG" id="mrs:Murru_2773"/>
<dbReference type="InterPro" id="IPR036513">
    <property type="entry name" value="STAS_dom_sf"/>
</dbReference>
<reference evidence="7 8" key="2">
    <citation type="journal article" date="2012" name="Stand. Genomic Sci.">
        <title>Complete genome sequence of the facultatively anaerobic, appendaged bacterium Muricauda ruestringensis type strain (B1(T)).</title>
        <authorList>
            <person name="Huntemann M."/>
            <person name="Teshima H."/>
            <person name="Lapidus A."/>
            <person name="Nolan M."/>
            <person name="Lucas S."/>
            <person name="Hammon N."/>
            <person name="Deshpande S."/>
            <person name="Cheng J.F."/>
            <person name="Tapia R."/>
            <person name="Goodwin L.A."/>
            <person name="Pitluck S."/>
            <person name="Liolios K."/>
            <person name="Pagani I."/>
            <person name="Ivanova N."/>
            <person name="Mavromatis K."/>
            <person name="Mikhailova N."/>
            <person name="Pati A."/>
            <person name="Chen A."/>
            <person name="Palaniappan K."/>
            <person name="Land M."/>
            <person name="Hauser L."/>
            <person name="Pan C."/>
            <person name="Brambilla E.M."/>
            <person name="Rohde M."/>
            <person name="Spring S."/>
            <person name="Goker M."/>
            <person name="Detter J.C."/>
            <person name="Bristow J."/>
            <person name="Eisen J.A."/>
            <person name="Markowitz V."/>
            <person name="Hugenholtz P."/>
            <person name="Kyrpides N.C."/>
            <person name="Klenk H.P."/>
            <person name="Woyke T."/>
        </authorList>
    </citation>
    <scope>NUCLEOTIDE SEQUENCE [LARGE SCALE GENOMIC DNA]</scope>
    <source>
        <strain evidence="8">DSM 13258 / LMG 19739 / B1</strain>
    </source>
</reference>
<dbReference type="Pfam" id="PF01740">
    <property type="entry name" value="STAS"/>
    <property type="match status" value="1"/>
</dbReference>
<dbReference type="OrthoDB" id="9771198at2"/>
<dbReference type="InterPro" id="IPR011547">
    <property type="entry name" value="SLC26A/SulP_dom"/>
</dbReference>
<name>G2PIQ4_ALLRU</name>
<dbReference type="PROSITE" id="PS50801">
    <property type="entry name" value="STAS"/>
    <property type="match status" value="1"/>
</dbReference>
<dbReference type="CDD" id="cd07042">
    <property type="entry name" value="STAS_SulP_like_sulfate_transporter"/>
    <property type="match status" value="1"/>
</dbReference>
<keyword evidence="3 5" id="KW-1133">Transmembrane helix</keyword>
<dbReference type="InterPro" id="IPR002645">
    <property type="entry name" value="STAS_dom"/>
</dbReference>
<dbReference type="SUPFAM" id="SSF52091">
    <property type="entry name" value="SpoIIaa-like"/>
    <property type="match status" value="1"/>
</dbReference>
<feature type="transmembrane region" description="Helical" evidence="5">
    <location>
        <begin position="251"/>
        <end position="273"/>
    </location>
</feature>
<gene>
    <name evidence="7" type="ordered locus">Murru_2773</name>
</gene>
<evidence type="ECO:0000256" key="2">
    <source>
        <dbReference type="ARBA" id="ARBA00022692"/>
    </source>
</evidence>
<dbReference type="GO" id="GO:0016020">
    <property type="term" value="C:membrane"/>
    <property type="evidence" value="ECO:0007669"/>
    <property type="project" value="UniProtKB-SubCell"/>
</dbReference>
<dbReference type="Proteomes" id="UP000008908">
    <property type="component" value="Chromosome"/>
</dbReference>
<feature type="transmembrane region" description="Helical" evidence="5">
    <location>
        <begin position="175"/>
        <end position="193"/>
    </location>
</feature>
<dbReference type="NCBIfam" id="TIGR00815">
    <property type="entry name" value="sulP"/>
    <property type="match status" value="1"/>
</dbReference>
<proteinExistence type="predicted"/>
<dbReference type="HOGENOM" id="CLU_003182_13_1_10"/>
<feature type="transmembrane region" description="Helical" evidence="5">
    <location>
        <begin position="55"/>
        <end position="76"/>
    </location>
</feature>
<comment type="subcellular location">
    <subcellularLocation>
        <location evidence="1">Membrane</location>
        <topology evidence="1">Multi-pass membrane protein</topology>
    </subcellularLocation>
</comment>
<sequence length="558" mass="60940">MKNNEFTPKLLTLLKEGISKKQITKDVIAGIIVGIVALPLAIAFAIASGVSPEKGLITAVIAGLTISALSGSRVQIGGPTGAFIVIVYGIVQTHGIGGLTIATFMAGFLIIGLGLARLGNYLKFIPYPLIVGFTSGIAIIIFSSQMKDFFGLEMGEVPADFIEKWRAYFLNFQRINWIAFSIAVGTVLISLNFNKITSKIPGSIVAISLSTIAVYFFELPVETIETKFGEIPNQISLPTFPNIDFATIQQLIQPAIAIALLGSIESLLSAVVADGMMGGRHRSNMELVAQGTANIFSGLFGGIPATGAIARTATNIKNGGRTPISGIVHAIVLLLIMLLFAPVAKLIPLSCLAGILVVVAWHMGEWHHFKALLKSNRMDVIVLLTTFFLTVFFDLIIAIEVGMILSSFIFMKRMSESTSIQNAMSYFKTEDENGERLFDEEIPEIPKGVLIYEINGPLFFGASQKFQEVIKDLKQEPEILILRVRHVPFIDATGINRLKEIYKYLQSHGTTIIISGANDEIKREFLKMKVYEDLGKHNICDNIDDALKKAKDTINEKK</sequence>
<evidence type="ECO:0000256" key="4">
    <source>
        <dbReference type="ARBA" id="ARBA00023136"/>
    </source>
</evidence>